<feature type="domain" description="ParB-like N-terminal" evidence="2">
    <location>
        <begin position="82"/>
        <end position="186"/>
    </location>
</feature>
<feature type="compositionally biased region" description="Basic and acidic residues" evidence="1">
    <location>
        <begin position="14"/>
        <end position="27"/>
    </location>
</feature>
<dbReference type="GO" id="GO:0007059">
    <property type="term" value="P:chromosome segregation"/>
    <property type="evidence" value="ECO:0007669"/>
    <property type="project" value="TreeGrafter"/>
</dbReference>
<dbReference type="Proteomes" id="UP000199054">
    <property type="component" value="Unassembled WGS sequence"/>
</dbReference>
<dbReference type="PANTHER" id="PTHR33375">
    <property type="entry name" value="CHROMOSOME-PARTITIONING PROTEIN PARB-RELATED"/>
    <property type="match status" value="1"/>
</dbReference>
<dbReference type="GO" id="GO:0005694">
    <property type="term" value="C:chromosome"/>
    <property type="evidence" value="ECO:0007669"/>
    <property type="project" value="TreeGrafter"/>
</dbReference>
<dbReference type="EMBL" id="FODE01000003">
    <property type="protein sequence ID" value="SEN26813.1"/>
    <property type="molecule type" value="Genomic_DNA"/>
</dbReference>
<sequence length="370" mass="41246">MAKRRRLDTPSTADLDRIEQEFRRETSGRPSIGPGIAPIAQVVADSAALAQTDDADARAARARTEADAERLRQAQEQGLLMVELPTSQIDEGAMIRDRMVMSEEDMMELRQSIAAHGLRLPIEVFELDRAEGQGPRYGLLSGYRRLHAIRALHELTEAEKYSHIRALIRPRTEADQAFVSMVEENEVREELSHFERGRIAVIAANQGAFANTEDAVNKLFATGSKAKRSKVRSFALIFEELGDMLRFPEALTEKRGLRLSAALRSGAEARLRQALSARSPDQPDEEWALIEPVLDGYEKAPRDPSRGGRPKSASPVQYGWIDDQTIRTTSGITIRRGRDGDAHILRLEGALLSNDLMESLMAEIRALLEK</sequence>
<feature type="region of interest" description="Disordered" evidence="1">
    <location>
        <begin position="298"/>
        <end position="318"/>
    </location>
</feature>
<dbReference type="CDD" id="cd16405">
    <property type="entry name" value="RepB_like_N"/>
    <property type="match status" value="1"/>
</dbReference>
<dbReference type="InterPro" id="IPR036086">
    <property type="entry name" value="ParB/Sulfiredoxin_sf"/>
</dbReference>
<organism evidence="3 4">
    <name type="scientific">Paracoccus alcaliphilus</name>
    <dbReference type="NCBI Taxonomy" id="34002"/>
    <lineage>
        <taxon>Bacteria</taxon>
        <taxon>Pseudomonadati</taxon>
        <taxon>Pseudomonadota</taxon>
        <taxon>Alphaproteobacteria</taxon>
        <taxon>Rhodobacterales</taxon>
        <taxon>Paracoccaceae</taxon>
        <taxon>Paracoccus</taxon>
    </lineage>
</organism>
<evidence type="ECO:0000256" key="1">
    <source>
        <dbReference type="SAM" id="MobiDB-lite"/>
    </source>
</evidence>
<dbReference type="Gene3D" id="3.90.1530.30">
    <property type="match status" value="1"/>
</dbReference>
<protein>
    <submittedName>
        <fullName evidence="3">Chromosome partitioning protein, ParB family</fullName>
    </submittedName>
</protein>
<evidence type="ECO:0000313" key="3">
    <source>
        <dbReference type="EMBL" id="SEN26813.1"/>
    </source>
</evidence>
<name>A0A1H8F4Y2_9RHOB</name>
<dbReference type="SMART" id="SM00470">
    <property type="entry name" value="ParB"/>
    <property type="match status" value="1"/>
</dbReference>
<dbReference type="AlphaFoldDB" id="A0A1H8F4Y2"/>
<dbReference type="SUPFAM" id="SSF110849">
    <property type="entry name" value="ParB/Sulfiredoxin"/>
    <property type="match status" value="1"/>
</dbReference>
<dbReference type="OrthoDB" id="7812516at2"/>
<feature type="region of interest" description="Disordered" evidence="1">
    <location>
        <begin position="1"/>
        <end position="36"/>
    </location>
</feature>
<accession>A0A1H8F4Y2</accession>
<dbReference type="InterPro" id="IPR050336">
    <property type="entry name" value="Chromosome_partition/occlusion"/>
</dbReference>
<gene>
    <name evidence="3" type="ORF">SAMN04489859_1003160</name>
</gene>
<dbReference type="InterPro" id="IPR003115">
    <property type="entry name" value="ParB_N"/>
</dbReference>
<keyword evidence="4" id="KW-1185">Reference proteome</keyword>
<proteinExistence type="predicted"/>
<dbReference type="PANTHER" id="PTHR33375:SF1">
    <property type="entry name" value="CHROMOSOME-PARTITIONING PROTEIN PARB-RELATED"/>
    <property type="match status" value="1"/>
</dbReference>
<dbReference type="STRING" id="34002.SAMN04489859_1003160"/>
<evidence type="ECO:0000259" key="2">
    <source>
        <dbReference type="SMART" id="SM00470"/>
    </source>
</evidence>
<dbReference type="Pfam" id="PF02195">
    <property type="entry name" value="ParB_N"/>
    <property type="match status" value="1"/>
</dbReference>
<reference evidence="3 4" key="1">
    <citation type="submission" date="2016-10" db="EMBL/GenBank/DDBJ databases">
        <authorList>
            <person name="de Groot N.N."/>
        </authorList>
    </citation>
    <scope>NUCLEOTIDE SEQUENCE [LARGE SCALE GENOMIC DNA]</scope>
    <source>
        <strain evidence="3 4">DSM 8512</strain>
    </source>
</reference>
<evidence type="ECO:0000313" key="4">
    <source>
        <dbReference type="Proteomes" id="UP000199054"/>
    </source>
</evidence>
<dbReference type="RefSeq" id="WP_090610551.1">
    <property type="nucleotide sequence ID" value="NZ_CP067125.1"/>
</dbReference>
<dbReference type="InterPro" id="IPR037972">
    <property type="entry name" value="RepB_N"/>
</dbReference>